<dbReference type="PANTHER" id="PTHR30222">
    <property type="entry name" value="SPERMIDINE/PUTRESCINE-BINDING PERIPLASMIC PROTEIN"/>
    <property type="match status" value="1"/>
</dbReference>
<feature type="binding site" evidence="5">
    <location>
        <position position="87"/>
    </location>
    <ligand>
        <name>spermidine</name>
        <dbReference type="ChEBI" id="CHEBI:57834"/>
    </ligand>
</feature>
<dbReference type="CDD" id="cd13590">
    <property type="entry name" value="PBP2_PotD_PotF_like"/>
    <property type="match status" value="1"/>
</dbReference>
<evidence type="ECO:0000256" key="1">
    <source>
        <dbReference type="ARBA" id="ARBA00004418"/>
    </source>
</evidence>
<evidence type="ECO:0000313" key="7">
    <source>
        <dbReference type="Proteomes" id="UP000092971"/>
    </source>
</evidence>
<dbReference type="PIRSF" id="PIRSF019574">
    <property type="entry name" value="Periplasmic_polyamine_BP"/>
    <property type="match status" value="1"/>
</dbReference>
<evidence type="ECO:0000256" key="3">
    <source>
        <dbReference type="ARBA" id="ARBA00022729"/>
    </source>
</evidence>
<organism evidence="6 7">
    <name type="scientific">Thermoclostridium stercorarium subsp. thermolacticum DSM 2910</name>
    <dbReference type="NCBI Taxonomy" id="1121336"/>
    <lineage>
        <taxon>Bacteria</taxon>
        <taxon>Bacillati</taxon>
        <taxon>Bacillota</taxon>
        <taxon>Clostridia</taxon>
        <taxon>Eubacteriales</taxon>
        <taxon>Oscillospiraceae</taxon>
        <taxon>Thermoclostridium</taxon>
    </lineage>
</organism>
<keyword evidence="4" id="KW-0574">Periplasm</keyword>
<dbReference type="Pfam" id="PF13416">
    <property type="entry name" value="SBP_bac_8"/>
    <property type="match status" value="1"/>
</dbReference>
<dbReference type="InterPro" id="IPR006059">
    <property type="entry name" value="SBP"/>
</dbReference>
<dbReference type="SUPFAM" id="SSF53850">
    <property type="entry name" value="Periplasmic binding protein-like II"/>
    <property type="match status" value="1"/>
</dbReference>
<dbReference type="Proteomes" id="UP000092971">
    <property type="component" value="Chromosome"/>
</dbReference>
<dbReference type="EMBL" id="CP014672">
    <property type="protein sequence ID" value="ANW98589.1"/>
    <property type="molecule type" value="Genomic_DNA"/>
</dbReference>
<keyword evidence="3" id="KW-0732">Signal</keyword>
<evidence type="ECO:0000256" key="4">
    <source>
        <dbReference type="ARBA" id="ARBA00022764"/>
    </source>
</evidence>
<dbReference type="RefSeq" id="WP_015358914.1">
    <property type="nucleotide sequence ID" value="NZ_CP014672.1"/>
</dbReference>
<comment type="subcellular location">
    <subcellularLocation>
        <location evidence="1">Periplasm</location>
    </subcellularLocation>
</comment>
<sequence length="352" mass="40615">MKRRAGILIITGLLIISGLLVLPGCGKDKVVLQIYNWGEFIDPGLLEKFEKETGIKVELDLYETNEHMLAKLEAGGTQYDVVFPSDYVIEEMIKKDMLYKIDFNNIPNFKYVSDRFKNLNYDPTNEYSVPYFWGTLGILYNTEMVDEEVDSWDILWNEKYAGKILMLDSMRDTIGVALKKLGYSLNTTDTEKLEQAKQLLIQQRPLVNGYYVDEIKDMMINGDAAIAVDWSGSAMDIYWEGIDYIKYVVPKEGSNLWFDCMVIPKTSQHKKEAEMFINFMLDPENAYQNSLYVGYASPVTEAFERIMQENPEVAEMDAYNPSEEVLDKCEVFIDLGDSRSLFSRIWTEIKVQ</sequence>
<evidence type="ECO:0000313" key="6">
    <source>
        <dbReference type="EMBL" id="ANW98589.1"/>
    </source>
</evidence>
<name>A0A1B1YCV0_THEST</name>
<evidence type="ECO:0000256" key="5">
    <source>
        <dbReference type="PIRSR" id="PIRSR019574-1"/>
    </source>
</evidence>
<protein>
    <submittedName>
        <fullName evidence="6">Spermidine/putrescine ABC transporter substrate-binding protein</fullName>
    </submittedName>
</protein>
<dbReference type="InterPro" id="IPR001188">
    <property type="entry name" value="Sperm_putr-bd"/>
</dbReference>
<gene>
    <name evidence="6" type="ORF">CSTERTH_05830</name>
</gene>
<dbReference type="AlphaFoldDB" id="A0A1B1YCV0"/>
<dbReference type="GO" id="GO:0019808">
    <property type="term" value="F:polyamine binding"/>
    <property type="evidence" value="ECO:0007669"/>
    <property type="project" value="InterPro"/>
</dbReference>
<dbReference type="GO" id="GO:0015846">
    <property type="term" value="P:polyamine transport"/>
    <property type="evidence" value="ECO:0007669"/>
    <property type="project" value="InterPro"/>
</dbReference>
<dbReference type="OrthoDB" id="9769319at2"/>
<dbReference type="Gene3D" id="3.40.190.10">
    <property type="entry name" value="Periplasmic binding protein-like II"/>
    <property type="match status" value="2"/>
</dbReference>
<evidence type="ECO:0000256" key="2">
    <source>
        <dbReference type="ARBA" id="ARBA00022448"/>
    </source>
</evidence>
<proteinExistence type="predicted"/>
<dbReference type="PANTHER" id="PTHR30222:SF17">
    <property type="entry name" value="SPERMIDINE_PUTRESCINE-BINDING PERIPLASMIC PROTEIN"/>
    <property type="match status" value="1"/>
</dbReference>
<accession>A0A1B1YCV0</accession>
<dbReference type="PRINTS" id="PR00909">
    <property type="entry name" value="SPERMDNBNDNG"/>
</dbReference>
<reference evidence="6 7" key="1">
    <citation type="submission" date="2016-02" db="EMBL/GenBank/DDBJ databases">
        <title>Comparison of Clostridium stercorarium subspecies using comparative genomics and transcriptomics.</title>
        <authorList>
            <person name="Schellenberg J."/>
            <person name="Thallinger G."/>
            <person name="Levin D.B."/>
            <person name="Zhang X."/>
            <person name="Alvare G."/>
            <person name="Fristensky B."/>
            <person name="Sparling R."/>
        </authorList>
    </citation>
    <scope>NUCLEOTIDE SEQUENCE [LARGE SCALE GENOMIC DNA]</scope>
    <source>
        <strain evidence="6 7">DSM 2910</strain>
    </source>
</reference>
<keyword evidence="2" id="KW-0813">Transport</keyword>
<feature type="binding site" evidence="5">
    <location>
        <position position="39"/>
    </location>
    <ligand>
        <name>spermidine</name>
        <dbReference type="ChEBI" id="CHEBI:57834"/>
    </ligand>
</feature>
<dbReference type="GO" id="GO:0042597">
    <property type="term" value="C:periplasmic space"/>
    <property type="evidence" value="ECO:0007669"/>
    <property type="project" value="UniProtKB-SubCell"/>
</dbReference>